<keyword evidence="3" id="KW-1185">Reference proteome</keyword>
<evidence type="ECO:0000313" key="3">
    <source>
        <dbReference type="Proteomes" id="UP001314903"/>
    </source>
</evidence>
<dbReference type="RefSeq" id="WP_209661071.1">
    <property type="nucleotide sequence ID" value="NZ_JAGGLI010000019.1"/>
</dbReference>
<reference evidence="2 3" key="1">
    <citation type="submission" date="2021-03" db="EMBL/GenBank/DDBJ databases">
        <title>Genomic Encyclopedia of Type Strains, Phase IV (KMG-IV): sequencing the most valuable type-strain genomes for metagenomic binning, comparative biology and taxonomic classification.</title>
        <authorList>
            <person name="Goeker M."/>
        </authorList>
    </citation>
    <scope>NUCLEOTIDE SEQUENCE [LARGE SCALE GENOMIC DNA]</scope>
    <source>
        <strain evidence="2 3">DSM 27512</strain>
    </source>
</reference>
<evidence type="ECO:0000259" key="1">
    <source>
        <dbReference type="Pfam" id="PF07872"/>
    </source>
</evidence>
<accession>A0ABS4KJP7</accession>
<comment type="caution">
    <text evidence="2">The sequence shown here is derived from an EMBL/GenBank/DDBJ whole genome shotgun (WGS) entry which is preliminary data.</text>
</comment>
<protein>
    <recommendedName>
        <fullName evidence="1">DUF1659 domain-containing protein</fullName>
    </recommendedName>
</protein>
<name>A0ABS4KJP7_9FIRM</name>
<sequence>MINITKMPGSLRLKYLTGVDLDGKEIYKTRLMGNINPEVTDEDLYGLKELLEDIQKDAITEFSRVENKFITQ</sequence>
<organism evidence="2 3">
    <name type="scientific">Acetoanaerobium pronyense</name>
    <dbReference type="NCBI Taxonomy" id="1482736"/>
    <lineage>
        <taxon>Bacteria</taxon>
        <taxon>Bacillati</taxon>
        <taxon>Bacillota</taxon>
        <taxon>Clostridia</taxon>
        <taxon>Peptostreptococcales</taxon>
        <taxon>Filifactoraceae</taxon>
        <taxon>Acetoanaerobium</taxon>
    </lineage>
</organism>
<dbReference type="Proteomes" id="UP001314903">
    <property type="component" value="Unassembled WGS sequence"/>
</dbReference>
<dbReference type="Pfam" id="PF07872">
    <property type="entry name" value="DUF1659"/>
    <property type="match status" value="1"/>
</dbReference>
<evidence type="ECO:0000313" key="2">
    <source>
        <dbReference type="EMBL" id="MBP2028012.1"/>
    </source>
</evidence>
<dbReference type="EMBL" id="JAGGLI010000019">
    <property type="protein sequence ID" value="MBP2028012.1"/>
    <property type="molecule type" value="Genomic_DNA"/>
</dbReference>
<gene>
    <name evidence="2" type="ORF">J2Z35_001811</name>
</gene>
<proteinExistence type="predicted"/>
<feature type="domain" description="DUF1659" evidence="1">
    <location>
        <begin position="3"/>
        <end position="71"/>
    </location>
</feature>
<dbReference type="InterPro" id="IPR012454">
    <property type="entry name" value="DUF1659"/>
</dbReference>